<gene>
    <name evidence="1" type="ORF">AC579_6093</name>
</gene>
<name>A0A139IB65_9PEZI</name>
<protein>
    <submittedName>
        <fullName evidence="1">Uncharacterized protein</fullName>
    </submittedName>
</protein>
<organism evidence="1 2">
    <name type="scientific">Pseudocercospora musae</name>
    <dbReference type="NCBI Taxonomy" id="113226"/>
    <lineage>
        <taxon>Eukaryota</taxon>
        <taxon>Fungi</taxon>
        <taxon>Dikarya</taxon>
        <taxon>Ascomycota</taxon>
        <taxon>Pezizomycotina</taxon>
        <taxon>Dothideomycetes</taxon>
        <taxon>Dothideomycetidae</taxon>
        <taxon>Mycosphaerellales</taxon>
        <taxon>Mycosphaerellaceae</taxon>
        <taxon>Pseudocercospora</taxon>
    </lineage>
</organism>
<accession>A0A139IB65</accession>
<evidence type="ECO:0000313" key="2">
    <source>
        <dbReference type="Proteomes" id="UP000073492"/>
    </source>
</evidence>
<evidence type="ECO:0000313" key="1">
    <source>
        <dbReference type="EMBL" id="KXT11812.1"/>
    </source>
</evidence>
<proteinExistence type="predicted"/>
<dbReference type="Proteomes" id="UP000073492">
    <property type="component" value="Unassembled WGS sequence"/>
</dbReference>
<reference evidence="1 2" key="1">
    <citation type="submission" date="2015-07" db="EMBL/GenBank/DDBJ databases">
        <title>Comparative genomics of the Sigatoka disease complex on banana suggests a link between parallel evolutionary changes in Pseudocercospora fijiensis and Pseudocercospora eumusae and increased virulence on the banana host.</title>
        <authorList>
            <person name="Chang T.-C."/>
            <person name="Salvucci A."/>
            <person name="Crous P.W."/>
            <person name="Stergiopoulos I."/>
        </authorList>
    </citation>
    <scope>NUCLEOTIDE SEQUENCE [LARGE SCALE GENOMIC DNA]</scope>
    <source>
        <strain evidence="1 2">CBS 116634</strain>
    </source>
</reference>
<sequence length="88" mass="10201">MPINQLDVWSAQQFKCIDADQFLQECSAVRTGTIYYLSAFYDPQLMVSIYHQYNAIFQSIQKSNMGIIVMYTPRKKHMASYFMLGLAS</sequence>
<keyword evidence="2" id="KW-1185">Reference proteome</keyword>
<comment type="caution">
    <text evidence="1">The sequence shown here is derived from an EMBL/GenBank/DDBJ whole genome shotgun (WGS) entry which is preliminary data.</text>
</comment>
<dbReference type="AlphaFoldDB" id="A0A139IB65"/>
<dbReference type="EMBL" id="LFZO01000179">
    <property type="protein sequence ID" value="KXT11812.1"/>
    <property type="molecule type" value="Genomic_DNA"/>
</dbReference>